<protein>
    <submittedName>
        <fullName evidence="6">Arylsulfatase B</fullName>
    </submittedName>
</protein>
<dbReference type="GO" id="GO:0008484">
    <property type="term" value="F:sulfuric ester hydrolase activity"/>
    <property type="evidence" value="ECO:0007669"/>
    <property type="project" value="InterPro"/>
</dbReference>
<evidence type="ECO:0000256" key="1">
    <source>
        <dbReference type="ARBA" id="ARBA00022723"/>
    </source>
</evidence>
<dbReference type="InterPro" id="IPR000917">
    <property type="entry name" value="Sulfatase_N"/>
</dbReference>
<proteinExistence type="predicted"/>
<dbReference type="Proteomes" id="UP000186817">
    <property type="component" value="Unassembled WGS sequence"/>
</dbReference>
<name>A0A1Q9C8U4_SYMMI</name>
<sequence>MSPLLLFSIACIRWAAGEICEGEGCEAETSELLQHSTKDAWWWKRHRWGYNRYGYNRYNSYGKYSSYGGGGKKPNILVIIVDDLGFNQVGFRANPNNSDVVTPHIDQLAGEGIVMDRFYATPWCAPSRGALQTGRLDALNPYLANNVWNWDPNTSYVDLDGNTIPASFVGGVQPGTFTIANRLQELGYRNHLNGKWGIGGGAYLNTPMGMGYETFMGWFGDSMESCDGTEPGFAVGGASPLMNALPGFWRQDGMETYNSSWCELVLAELRLGKLDELEAMVGCKSYKEALDDVADEKIRRRSRQIIAEHDYEEAPLFLVHALQLMHLPMQYPRRFAPKNRTENFSRPQNEDLRAATYGALEYVDWVVGDLISAVKEQGQYENTIVFFTSDNGGAIYAGTANNNYPLRGGKFNNFEGGQRVNALWAGGWVGKQLDKYRLSPFTSDTVMSINDLAETLLEMITDRPYPDGGMRNAPGPLTGVPMWKAILQKTQVPRKITYSEVMELRVGPDITDLKKIWFTENSTLISDGNWTPNFPNNSQFIPDFGYKYIRPCSTPYCYFDLYSDPSEQTNLPLGPVEEQALRLEVLEDWNLFVIGTSRIRNIDKDIPTTRKVSLWTHMGNSGPFLSKAAEPVIPPFAQCWCVWISDGLAVENVTHVIFNLYLGPRCVDSREAFGKPAALPCQLPLQLTQAPMPFRKAKALWAEIGFETADFERIRQAEWTFFGFETPLPLLALRWNIPVIEGLKAMNNRTGFANWANIGKYPFNLAYTDHCPNFDIYTAPTPVTQVTDWLLSGGIFNNPTGGARNGSDGNVTACFPVDADKAVCPTLDNNPPTVDGFNVPVYNTSFCLEYCVIWDPETDG</sequence>
<evidence type="ECO:0000256" key="3">
    <source>
        <dbReference type="ARBA" id="ARBA00023180"/>
    </source>
</evidence>
<evidence type="ECO:0000259" key="5">
    <source>
        <dbReference type="Pfam" id="PF00884"/>
    </source>
</evidence>
<reference evidence="6 7" key="1">
    <citation type="submission" date="2016-02" db="EMBL/GenBank/DDBJ databases">
        <title>Genome analysis of coral dinoflagellate symbionts highlights evolutionary adaptations to a symbiotic lifestyle.</title>
        <authorList>
            <person name="Aranda M."/>
            <person name="Li Y."/>
            <person name="Liew Y.J."/>
            <person name="Baumgarten S."/>
            <person name="Simakov O."/>
            <person name="Wilson M."/>
            <person name="Piel J."/>
            <person name="Ashoor H."/>
            <person name="Bougouffa S."/>
            <person name="Bajic V.B."/>
            <person name="Ryu T."/>
            <person name="Ravasi T."/>
            <person name="Bayer T."/>
            <person name="Micklem G."/>
            <person name="Kim H."/>
            <person name="Bhak J."/>
            <person name="Lajeunesse T.C."/>
            <person name="Voolstra C.R."/>
        </authorList>
    </citation>
    <scope>NUCLEOTIDE SEQUENCE [LARGE SCALE GENOMIC DNA]</scope>
    <source>
        <strain evidence="6 7">CCMP2467</strain>
    </source>
</reference>
<dbReference type="PANTHER" id="PTHR10342">
    <property type="entry name" value="ARYLSULFATASE"/>
    <property type="match status" value="1"/>
</dbReference>
<dbReference type="InterPro" id="IPR017850">
    <property type="entry name" value="Alkaline_phosphatase_core_sf"/>
</dbReference>
<dbReference type="AlphaFoldDB" id="A0A1Q9C8U4"/>
<dbReference type="InterPro" id="IPR047115">
    <property type="entry name" value="ARSB"/>
</dbReference>
<dbReference type="SUPFAM" id="SSF53649">
    <property type="entry name" value="Alkaline phosphatase-like"/>
    <property type="match status" value="1"/>
</dbReference>
<evidence type="ECO:0000313" key="7">
    <source>
        <dbReference type="Proteomes" id="UP000186817"/>
    </source>
</evidence>
<comment type="caution">
    <text evidence="6">The sequence shown here is derived from an EMBL/GenBank/DDBJ whole genome shotgun (WGS) entry which is preliminary data.</text>
</comment>
<evidence type="ECO:0000256" key="4">
    <source>
        <dbReference type="SAM" id="SignalP"/>
    </source>
</evidence>
<gene>
    <name evidence="6" type="primary">Arsb</name>
    <name evidence="6" type="ORF">AK812_SmicGene40380</name>
</gene>
<dbReference type="Gene3D" id="3.40.720.10">
    <property type="entry name" value="Alkaline Phosphatase, subunit A"/>
    <property type="match status" value="1"/>
</dbReference>
<dbReference type="PANTHER" id="PTHR10342:SF274">
    <property type="entry name" value="ARYLSULFATASE B"/>
    <property type="match status" value="1"/>
</dbReference>
<feature type="chain" id="PRO_5010276013" evidence="4">
    <location>
        <begin position="18"/>
        <end position="860"/>
    </location>
</feature>
<dbReference type="Gene3D" id="3.30.1120.10">
    <property type="match status" value="1"/>
</dbReference>
<feature type="domain" description="Sulfatase N-terminal" evidence="5">
    <location>
        <begin position="74"/>
        <end position="458"/>
    </location>
</feature>
<feature type="signal peptide" evidence="4">
    <location>
        <begin position="1"/>
        <end position="17"/>
    </location>
</feature>
<keyword evidence="1" id="KW-0479">Metal-binding</keyword>
<dbReference type="EMBL" id="LSRX01001497">
    <property type="protein sequence ID" value="OLP79338.1"/>
    <property type="molecule type" value="Genomic_DNA"/>
</dbReference>
<organism evidence="6 7">
    <name type="scientific">Symbiodinium microadriaticum</name>
    <name type="common">Dinoflagellate</name>
    <name type="synonym">Zooxanthella microadriatica</name>
    <dbReference type="NCBI Taxonomy" id="2951"/>
    <lineage>
        <taxon>Eukaryota</taxon>
        <taxon>Sar</taxon>
        <taxon>Alveolata</taxon>
        <taxon>Dinophyceae</taxon>
        <taxon>Suessiales</taxon>
        <taxon>Symbiodiniaceae</taxon>
        <taxon>Symbiodinium</taxon>
    </lineage>
</organism>
<keyword evidence="7" id="KW-1185">Reference proteome</keyword>
<keyword evidence="2" id="KW-0106">Calcium</keyword>
<evidence type="ECO:0000313" key="6">
    <source>
        <dbReference type="EMBL" id="OLP79338.1"/>
    </source>
</evidence>
<accession>A0A1Q9C8U4</accession>
<evidence type="ECO:0000256" key="2">
    <source>
        <dbReference type="ARBA" id="ARBA00022837"/>
    </source>
</evidence>
<dbReference type="GO" id="GO:0046872">
    <property type="term" value="F:metal ion binding"/>
    <property type="evidence" value="ECO:0007669"/>
    <property type="project" value="UniProtKB-KW"/>
</dbReference>
<dbReference type="OrthoDB" id="103349at2759"/>
<keyword evidence="3" id="KW-0325">Glycoprotein</keyword>
<dbReference type="Pfam" id="PF00884">
    <property type="entry name" value="Sulfatase"/>
    <property type="match status" value="1"/>
</dbReference>
<keyword evidence="4" id="KW-0732">Signal</keyword>